<sequence>MGRLIAFLAPFAIGGVFVLALLVGAFMPRDAVTPDPTLALHKEAKEVSFQSDGPFGTYDRAQLQRGFKVYREVCSACHSLHQVAFRDLAALGFTQAEIKAIAKTNEQPTIDEKTGEPAMRPGLPSDKFYGPYANEVAARAANNNALPPDLSLMTKAREHGNRYVYSLLTGYANAPAGWKVPDGLNYNPYFKSINIAMPAPLASEGQVEYTDGTKPTVDQMAKDVAAFLTWTAEPKLVERHRTGFGAVIFLLIMTGLGYLSYRRVWAEIKYKTKKGEVASA</sequence>
<dbReference type="InterPro" id="IPR009056">
    <property type="entry name" value="Cyt_c-like_dom"/>
</dbReference>
<keyword evidence="4 10" id="KW-0812">Transmembrane</keyword>
<keyword evidence="5 9" id="KW-0479">Metal-binding</keyword>
<gene>
    <name evidence="12" type="ORF">EUV02_00840</name>
</gene>
<feature type="domain" description="Cytochrome c" evidence="11">
    <location>
        <begin position="61"/>
        <end position="232"/>
    </location>
</feature>
<dbReference type="InterPro" id="IPR036909">
    <property type="entry name" value="Cyt_c-like_dom_sf"/>
</dbReference>
<dbReference type="OrthoDB" id="9808471at2"/>
<comment type="subcellular location">
    <subcellularLocation>
        <location evidence="1">Membrane</location>
    </subcellularLocation>
</comment>
<proteinExistence type="predicted"/>
<dbReference type="InterPro" id="IPR002326">
    <property type="entry name" value="Cyt_c1"/>
</dbReference>
<dbReference type="AlphaFoldDB" id="A0A4Y9EPU2"/>
<evidence type="ECO:0000256" key="10">
    <source>
        <dbReference type="SAM" id="Phobius"/>
    </source>
</evidence>
<comment type="cofactor">
    <cofactor evidence="9">
        <name>heme c</name>
        <dbReference type="ChEBI" id="CHEBI:61717"/>
    </cofactor>
    <text evidence="9">Binds 1 heme c group covalently per subunit.</text>
</comment>
<evidence type="ECO:0000256" key="1">
    <source>
        <dbReference type="ARBA" id="ARBA00004370"/>
    </source>
</evidence>
<feature type="binding site" description="covalent" evidence="9">
    <location>
        <position position="197"/>
    </location>
    <ligand>
        <name>heme c</name>
        <dbReference type="ChEBI" id="CHEBI:61717"/>
    </ligand>
</feature>
<dbReference type="Proteomes" id="UP000297737">
    <property type="component" value="Unassembled WGS sequence"/>
</dbReference>
<evidence type="ECO:0000256" key="7">
    <source>
        <dbReference type="ARBA" id="ARBA00023004"/>
    </source>
</evidence>
<dbReference type="PANTHER" id="PTHR10266">
    <property type="entry name" value="CYTOCHROME C1"/>
    <property type="match status" value="1"/>
</dbReference>
<keyword evidence="3 9" id="KW-0349">Heme</keyword>
<evidence type="ECO:0000256" key="9">
    <source>
        <dbReference type="PIRSR" id="PIRSR602326-1"/>
    </source>
</evidence>
<keyword evidence="7 9" id="KW-0408">Iron</keyword>
<dbReference type="Pfam" id="PF02167">
    <property type="entry name" value="Cytochrom_C1"/>
    <property type="match status" value="1"/>
</dbReference>
<feature type="binding site" description="covalent" evidence="9">
    <location>
        <position position="74"/>
    </location>
    <ligand>
        <name>heme c</name>
        <dbReference type="ChEBI" id="CHEBI:61717"/>
    </ligand>
</feature>
<dbReference type="GO" id="GO:0046872">
    <property type="term" value="F:metal ion binding"/>
    <property type="evidence" value="ECO:0007669"/>
    <property type="project" value="UniProtKB-KW"/>
</dbReference>
<keyword evidence="8 10" id="KW-0472">Membrane</keyword>
<name>A0A4Y9EPU2_9SPHN</name>
<dbReference type="RefSeq" id="WP_135244341.1">
    <property type="nucleotide sequence ID" value="NZ_SIHO01000001.1"/>
</dbReference>
<reference evidence="12 13" key="1">
    <citation type="submission" date="2019-02" db="EMBL/GenBank/DDBJ databases">
        <title>Polymorphobacter sp. isolated from the lake at the Tibet of China.</title>
        <authorList>
            <person name="Li A."/>
        </authorList>
    </citation>
    <scope>NUCLEOTIDE SEQUENCE [LARGE SCALE GENOMIC DNA]</scope>
    <source>
        <strain evidence="12 13">DJ1R-1</strain>
    </source>
</reference>
<evidence type="ECO:0000256" key="6">
    <source>
        <dbReference type="ARBA" id="ARBA00022989"/>
    </source>
</evidence>
<organism evidence="12 13">
    <name type="scientific">Glacieibacterium arshaanense</name>
    <dbReference type="NCBI Taxonomy" id="2511025"/>
    <lineage>
        <taxon>Bacteria</taxon>
        <taxon>Pseudomonadati</taxon>
        <taxon>Pseudomonadota</taxon>
        <taxon>Alphaproteobacteria</taxon>
        <taxon>Sphingomonadales</taxon>
        <taxon>Sphingosinicellaceae</taxon>
        <taxon>Glacieibacterium</taxon>
    </lineage>
</organism>
<feature type="binding site" description="covalent" evidence="9">
    <location>
        <position position="78"/>
    </location>
    <ligand>
        <name>heme c</name>
        <dbReference type="ChEBI" id="CHEBI:61717"/>
    </ligand>
</feature>
<evidence type="ECO:0000313" key="13">
    <source>
        <dbReference type="Proteomes" id="UP000297737"/>
    </source>
</evidence>
<dbReference type="GO" id="GO:0016020">
    <property type="term" value="C:membrane"/>
    <property type="evidence" value="ECO:0007669"/>
    <property type="project" value="UniProtKB-SubCell"/>
</dbReference>
<dbReference type="GO" id="GO:0020037">
    <property type="term" value="F:heme binding"/>
    <property type="evidence" value="ECO:0007669"/>
    <property type="project" value="InterPro"/>
</dbReference>
<dbReference type="Gene3D" id="1.10.760.10">
    <property type="entry name" value="Cytochrome c-like domain"/>
    <property type="match status" value="1"/>
</dbReference>
<keyword evidence="6 10" id="KW-1133">Transmembrane helix</keyword>
<dbReference type="Gene3D" id="1.20.5.100">
    <property type="entry name" value="Cytochrome c1, transmembrane anchor, C-terminal"/>
    <property type="match status" value="1"/>
</dbReference>
<evidence type="ECO:0000256" key="2">
    <source>
        <dbReference type="ARBA" id="ARBA00016165"/>
    </source>
</evidence>
<feature type="binding site" description="covalent" evidence="9">
    <location>
        <position position="77"/>
    </location>
    <ligand>
        <name>heme c</name>
        <dbReference type="ChEBI" id="CHEBI:61717"/>
    </ligand>
</feature>
<dbReference type="PRINTS" id="PR00603">
    <property type="entry name" value="CYTOCHROMEC1"/>
</dbReference>
<evidence type="ECO:0000256" key="8">
    <source>
        <dbReference type="ARBA" id="ARBA00023136"/>
    </source>
</evidence>
<keyword evidence="13" id="KW-1185">Reference proteome</keyword>
<evidence type="ECO:0000256" key="5">
    <source>
        <dbReference type="ARBA" id="ARBA00022723"/>
    </source>
</evidence>
<dbReference type="PANTHER" id="PTHR10266:SF3">
    <property type="entry name" value="CYTOCHROME C1, HEME PROTEIN, MITOCHONDRIAL"/>
    <property type="match status" value="1"/>
</dbReference>
<protein>
    <recommendedName>
        <fullName evidence="2">Cytochrome c1</fullName>
    </recommendedName>
</protein>
<dbReference type="SUPFAM" id="SSF46626">
    <property type="entry name" value="Cytochrome c"/>
    <property type="match status" value="1"/>
</dbReference>
<evidence type="ECO:0000256" key="3">
    <source>
        <dbReference type="ARBA" id="ARBA00022617"/>
    </source>
</evidence>
<evidence type="ECO:0000256" key="4">
    <source>
        <dbReference type="ARBA" id="ARBA00022692"/>
    </source>
</evidence>
<evidence type="ECO:0000313" key="12">
    <source>
        <dbReference type="EMBL" id="TFU05616.1"/>
    </source>
</evidence>
<feature type="transmembrane region" description="Helical" evidence="10">
    <location>
        <begin position="243"/>
        <end position="261"/>
    </location>
</feature>
<accession>A0A4Y9EPU2</accession>
<comment type="caution">
    <text evidence="12">The sequence shown here is derived from an EMBL/GenBank/DDBJ whole genome shotgun (WGS) entry which is preliminary data.</text>
</comment>
<dbReference type="GO" id="GO:0009055">
    <property type="term" value="F:electron transfer activity"/>
    <property type="evidence" value="ECO:0007669"/>
    <property type="project" value="InterPro"/>
</dbReference>
<evidence type="ECO:0000259" key="11">
    <source>
        <dbReference type="PROSITE" id="PS51007"/>
    </source>
</evidence>
<dbReference type="PROSITE" id="PS51007">
    <property type="entry name" value="CYTC"/>
    <property type="match status" value="1"/>
</dbReference>
<dbReference type="EMBL" id="SIHO01000001">
    <property type="protein sequence ID" value="TFU05616.1"/>
    <property type="molecule type" value="Genomic_DNA"/>
</dbReference>